<dbReference type="Proteomes" id="UP000247811">
    <property type="component" value="Unassembled WGS sequence"/>
</dbReference>
<feature type="domain" description="Methanolan biosynthesis EpsI" evidence="1">
    <location>
        <begin position="16"/>
        <end position="221"/>
    </location>
</feature>
<evidence type="ECO:0000313" key="2">
    <source>
        <dbReference type="EMBL" id="PXW94955.1"/>
    </source>
</evidence>
<dbReference type="PROSITE" id="PS51318">
    <property type="entry name" value="TAT"/>
    <property type="match status" value="1"/>
</dbReference>
<protein>
    <submittedName>
        <fullName evidence="2">EpsI family protein</fullName>
    </submittedName>
</protein>
<dbReference type="Pfam" id="PF11984">
    <property type="entry name" value="DUF3485"/>
    <property type="match status" value="1"/>
</dbReference>
<name>A0A318H0U7_9BURK</name>
<accession>A0A318H0U7</accession>
<reference evidence="2 3" key="1">
    <citation type="submission" date="2018-05" db="EMBL/GenBank/DDBJ databases">
        <title>Genomic Encyclopedia of Type Strains, Phase IV (KMG-IV): sequencing the most valuable type-strain genomes for metagenomic binning, comparative biology and taxonomic classification.</title>
        <authorList>
            <person name="Goeker M."/>
        </authorList>
    </citation>
    <scope>NUCLEOTIDE SEQUENCE [LARGE SCALE GENOMIC DNA]</scope>
    <source>
        <strain evidence="2 3">DSM 566</strain>
    </source>
</reference>
<dbReference type="OrthoDB" id="8583485at2"/>
<evidence type="ECO:0000259" key="1">
    <source>
        <dbReference type="Pfam" id="PF11984"/>
    </source>
</evidence>
<dbReference type="InterPro" id="IPR054653">
    <property type="entry name" value="EpsI_type_B_pred"/>
</dbReference>
<dbReference type="RefSeq" id="WP_110401202.1">
    <property type="nucleotide sequence ID" value="NZ_QJJS01000011.1"/>
</dbReference>
<proteinExistence type="predicted"/>
<dbReference type="AlphaFoldDB" id="A0A318H0U7"/>
<organism evidence="2 3">
    <name type="scientific">Sphaerotilus hippei</name>
    <dbReference type="NCBI Taxonomy" id="744406"/>
    <lineage>
        <taxon>Bacteria</taxon>
        <taxon>Pseudomonadati</taxon>
        <taxon>Pseudomonadota</taxon>
        <taxon>Betaproteobacteria</taxon>
        <taxon>Burkholderiales</taxon>
        <taxon>Sphaerotilaceae</taxon>
        <taxon>Sphaerotilus</taxon>
    </lineage>
</organism>
<dbReference type="NCBIfam" id="NF045609">
    <property type="entry name" value="EpsI_type_B"/>
    <property type="match status" value="1"/>
</dbReference>
<evidence type="ECO:0000313" key="3">
    <source>
        <dbReference type="Proteomes" id="UP000247811"/>
    </source>
</evidence>
<gene>
    <name evidence="2" type="ORF">C7444_11138</name>
</gene>
<dbReference type="InterPro" id="IPR014263">
    <property type="entry name" value="Methanolan_biosynth_EpsI"/>
</dbReference>
<keyword evidence="3" id="KW-1185">Reference proteome</keyword>
<sequence length="232" mass="26129">MNDERRQRRQLLHAAGLAAVMASAPVAAWRIRPDEPLTLSYPKMDLEQQIPEVFAGWRVDRSLTPLVPDPVLQQSVQATYDQNIARTYINDRGERVMVTVAYGADQGAEATQVHRPEICYGAQGFVVRHQADELLALPEHRIAVRRLFASLGRRMEPVSYWVTLGDTASLPGWRRKLEQIRIGLAGKYADGLLMRFSSFGTDTAAAYTLHDRFVRDLYASVAADVRPRYFGS</sequence>
<dbReference type="NCBIfam" id="TIGR02914">
    <property type="entry name" value="EpsI_fam"/>
    <property type="match status" value="1"/>
</dbReference>
<comment type="caution">
    <text evidence="2">The sequence shown here is derived from an EMBL/GenBank/DDBJ whole genome shotgun (WGS) entry which is preliminary data.</text>
</comment>
<dbReference type="EMBL" id="QJJS01000011">
    <property type="protein sequence ID" value="PXW94955.1"/>
    <property type="molecule type" value="Genomic_DNA"/>
</dbReference>
<dbReference type="InterPro" id="IPR006311">
    <property type="entry name" value="TAT_signal"/>
</dbReference>